<keyword evidence="1" id="KW-0472">Membrane</keyword>
<gene>
    <name evidence="2" type="ORF">VNO77_47129</name>
</gene>
<comment type="caution">
    <text evidence="2">The sequence shown here is derived from an EMBL/GenBank/DDBJ whole genome shotgun (WGS) entry which is preliminary data.</text>
</comment>
<protein>
    <submittedName>
        <fullName evidence="2">Uncharacterized protein</fullName>
    </submittedName>
</protein>
<reference evidence="2 3" key="1">
    <citation type="submission" date="2024-01" db="EMBL/GenBank/DDBJ databases">
        <title>The genomes of 5 underutilized Papilionoideae crops provide insights into root nodulation and disease resistanc.</title>
        <authorList>
            <person name="Jiang F."/>
        </authorList>
    </citation>
    <scope>NUCLEOTIDE SEQUENCE [LARGE SCALE GENOMIC DNA]</scope>
    <source>
        <strain evidence="2">LVBAO_FW01</strain>
        <tissue evidence="2">Leaves</tissue>
    </source>
</reference>
<feature type="transmembrane region" description="Helical" evidence="1">
    <location>
        <begin position="15"/>
        <end position="34"/>
    </location>
</feature>
<evidence type="ECO:0000313" key="2">
    <source>
        <dbReference type="EMBL" id="KAK7298218.1"/>
    </source>
</evidence>
<sequence length="184" mass="20770">MILQWHSSRHGLLPFKLWVAGCLAIGYPYLLKYLRTWALYRKKVETFRTERELWHFEYGPIDSIFMLGTELLFRVKGRAVARTAFTDSLVHDSINENLNLSRYLQKQLPFSGFTRYSRVEKESAGRKELSKHGVSPGEAPIPNVVGISVLCMLALLPDPSSLLSDHVDAALRESAKGDCEGDGS</sequence>
<keyword evidence="1" id="KW-1133">Transmembrane helix</keyword>
<proteinExistence type="predicted"/>
<organism evidence="2 3">
    <name type="scientific">Canavalia gladiata</name>
    <name type="common">Sword bean</name>
    <name type="synonym">Dolichos gladiatus</name>
    <dbReference type="NCBI Taxonomy" id="3824"/>
    <lineage>
        <taxon>Eukaryota</taxon>
        <taxon>Viridiplantae</taxon>
        <taxon>Streptophyta</taxon>
        <taxon>Embryophyta</taxon>
        <taxon>Tracheophyta</taxon>
        <taxon>Spermatophyta</taxon>
        <taxon>Magnoliopsida</taxon>
        <taxon>eudicotyledons</taxon>
        <taxon>Gunneridae</taxon>
        <taxon>Pentapetalae</taxon>
        <taxon>rosids</taxon>
        <taxon>fabids</taxon>
        <taxon>Fabales</taxon>
        <taxon>Fabaceae</taxon>
        <taxon>Papilionoideae</taxon>
        <taxon>50 kb inversion clade</taxon>
        <taxon>NPAAA clade</taxon>
        <taxon>indigoferoid/millettioid clade</taxon>
        <taxon>Phaseoleae</taxon>
        <taxon>Canavalia</taxon>
    </lineage>
</organism>
<name>A0AAN9PH51_CANGL</name>
<evidence type="ECO:0000313" key="3">
    <source>
        <dbReference type="Proteomes" id="UP001367508"/>
    </source>
</evidence>
<keyword evidence="1" id="KW-0812">Transmembrane</keyword>
<keyword evidence="3" id="KW-1185">Reference proteome</keyword>
<dbReference type="EMBL" id="JAYMYQ010000031">
    <property type="protein sequence ID" value="KAK7298218.1"/>
    <property type="molecule type" value="Genomic_DNA"/>
</dbReference>
<dbReference type="Proteomes" id="UP001367508">
    <property type="component" value="Unassembled WGS sequence"/>
</dbReference>
<dbReference type="AlphaFoldDB" id="A0AAN9PH51"/>
<evidence type="ECO:0000256" key="1">
    <source>
        <dbReference type="SAM" id="Phobius"/>
    </source>
</evidence>
<accession>A0AAN9PH51</accession>